<sequence>MSFGLSTNRTEFSEWRTVTETNQAPEALKKISMKDVEAEVTNDKIKTSENEILLDTKNITNSKNLLNVRRNYENDTNFITKILAESQLNLDEQGNNNEKNIHKKIEYGPLNVILLLINKLDERKNFLKLNFETLRSFSFQGLLQSCPKNPFEFEFSDKDEDCDCEALFGSNIVSLLSWAQHIKKMTTSSLYKDILKKLKSAFFKNLSNLKNYSNSKQQRNYLFLELASRIFEELTMLPNENGYVLVITMNAEEFNDIFELFRNFVQSKNTLTFVTSTCPRDKSKAVRLFARGPILRSFDDIDIQTLYELPSFIRTLIDNKDCHGSTSNCGQFHLIPHFPPFNVQQPAINGSIITDDEMDEPRERFLRNDDQIDNKVEEVSLQNNILNEVLSNSSSISIGDRSLELG</sequence>
<keyword evidence="1" id="KW-1185">Reference proteome</keyword>
<dbReference type="GeneID" id="105362753"/>
<gene>
    <name evidence="2" type="primary">LOC105362753</name>
</gene>
<dbReference type="Proteomes" id="UP000695007">
    <property type="component" value="Unplaced"/>
</dbReference>
<proteinExistence type="predicted"/>
<evidence type="ECO:0000313" key="2">
    <source>
        <dbReference type="RefSeq" id="XP_011498543.1"/>
    </source>
</evidence>
<organism evidence="1 2">
    <name type="scientific">Ceratosolen solmsi marchali</name>
    <dbReference type="NCBI Taxonomy" id="326594"/>
    <lineage>
        <taxon>Eukaryota</taxon>
        <taxon>Metazoa</taxon>
        <taxon>Ecdysozoa</taxon>
        <taxon>Arthropoda</taxon>
        <taxon>Hexapoda</taxon>
        <taxon>Insecta</taxon>
        <taxon>Pterygota</taxon>
        <taxon>Neoptera</taxon>
        <taxon>Endopterygota</taxon>
        <taxon>Hymenoptera</taxon>
        <taxon>Apocrita</taxon>
        <taxon>Proctotrupomorpha</taxon>
        <taxon>Chalcidoidea</taxon>
        <taxon>Agaonidae</taxon>
        <taxon>Agaoninae</taxon>
        <taxon>Ceratosolen</taxon>
    </lineage>
</organism>
<dbReference type="KEGG" id="csol:105362753"/>
<accession>A0AAJ6YI82</accession>
<protein>
    <submittedName>
        <fullName evidence="2">Uncharacterized protein LOC105362753</fullName>
    </submittedName>
</protein>
<dbReference type="AlphaFoldDB" id="A0AAJ6YI82"/>
<dbReference type="RefSeq" id="XP_011498543.1">
    <property type="nucleotide sequence ID" value="XM_011500241.1"/>
</dbReference>
<reference evidence="2" key="1">
    <citation type="submission" date="2025-08" db="UniProtKB">
        <authorList>
            <consortium name="RefSeq"/>
        </authorList>
    </citation>
    <scope>IDENTIFICATION</scope>
</reference>
<name>A0AAJ6YI82_9HYME</name>
<evidence type="ECO:0000313" key="1">
    <source>
        <dbReference type="Proteomes" id="UP000695007"/>
    </source>
</evidence>